<comment type="subunit">
    <text evidence="12">Homodimer.</text>
</comment>
<feature type="binding site" evidence="12">
    <location>
        <position position="229"/>
    </location>
    <ligand>
        <name>K(+)</name>
        <dbReference type="ChEBI" id="CHEBI:29103"/>
    </ligand>
</feature>
<feature type="binding site" evidence="12">
    <location>
        <begin position="207"/>
        <end position="212"/>
    </location>
    <ligand>
        <name>ATP</name>
        <dbReference type="ChEBI" id="CHEBI:30616"/>
    </ligand>
</feature>
<accession>A0A498DRA0</accession>
<dbReference type="Pfam" id="PF00294">
    <property type="entry name" value="PfkB"/>
    <property type="match status" value="1"/>
</dbReference>
<comment type="caution">
    <text evidence="12">Lacks conserved residue(s) required for the propagation of feature annotation.</text>
</comment>
<feature type="binding site" evidence="12">
    <location>
        <position position="265"/>
    </location>
    <ligand>
        <name>K(+)</name>
        <dbReference type="ChEBI" id="CHEBI:29103"/>
    </ligand>
</feature>
<name>A0A498DRA0_9BACI</name>
<dbReference type="SUPFAM" id="SSF53613">
    <property type="entry name" value="Ribokinase-like"/>
    <property type="match status" value="1"/>
</dbReference>
<dbReference type="NCBIfam" id="TIGR02152">
    <property type="entry name" value="D_ribokin_bact"/>
    <property type="match status" value="1"/>
</dbReference>
<keyword evidence="5 12" id="KW-0479">Metal-binding</keyword>
<comment type="pathway">
    <text evidence="12">Carbohydrate metabolism; D-ribose degradation; D-ribose 5-phosphate from beta-D-ribopyranose: step 2/2.</text>
</comment>
<evidence type="ECO:0000256" key="5">
    <source>
        <dbReference type="ARBA" id="ARBA00022723"/>
    </source>
</evidence>
<dbReference type="OrthoDB" id="9775849at2"/>
<dbReference type="PANTHER" id="PTHR10584:SF166">
    <property type="entry name" value="RIBOKINASE"/>
    <property type="match status" value="1"/>
</dbReference>
<dbReference type="UniPathway" id="UPA00916">
    <property type="reaction ID" value="UER00889"/>
</dbReference>
<evidence type="ECO:0000256" key="1">
    <source>
        <dbReference type="ARBA" id="ARBA00005380"/>
    </source>
</evidence>
<comment type="similarity">
    <text evidence="1">Belongs to the carbohydrate kinase pfkB family.</text>
</comment>
<comment type="subcellular location">
    <subcellularLocation>
        <location evidence="12">Cytoplasm</location>
    </subcellularLocation>
</comment>
<feature type="binding site" evidence="12">
    <location>
        <begin position="13"/>
        <end position="15"/>
    </location>
    <ligand>
        <name>substrate</name>
    </ligand>
</feature>
<keyword evidence="11 12" id="KW-0119">Carbohydrate metabolism</keyword>
<keyword evidence="12" id="KW-0963">Cytoplasm</keyword>
<dbReference type="GO" id="GO:0004747">
    <property type="term" value="F:ribokinase activity"/>
    <property type="evidence" value="ECO:0007669"/>
    <property type="project" value="UniProtKB-UniRule"/>
</dbReference>
<evidence type="ECO:0000256" key="11">
    <source>
        <dbReference type="ARBA" id="ARBA00023277"/>
    </source>
</evidence>
<comment type="similarity">
    <text evidence="12">Belongs to the carbohydrate kinase PfkB family. Ribokinase subfamily.</text>
</comment>
<evidence type="ECO:0000256" key="9">
    <source>
        <dbReference type="ARBA" id="ARBA00022842"/>
    </source>
</evidence>
<organism evidence="14 15">
    <name type="scientific">Oceanobacillus piezotolerans</name>
    <dbReference type="NCBI Taxonomy" id="2448030"/>
    <lineage>
        <taxon>Bacteria</taxon>
        <taxon>Bacillati</taxon>
        <taxon>Bacillota</taxon>
        <taxon>Bacilli</taxon>
        <taxon>Bacillales</taxon>
        <taxon>Bacillaceae</taxon>
        <taxon>Oceanobacillus</taxon>
    </lineage>
</organism>
<dbReference type="EMBL" id="RCHR01000002">
    <property type="protein sequence ID" value="RLL46989.1"/>
    <property type="molecule type" value="Genomic_DNA"/>
</dbReference>
<reference evidence="14 15" key="1">
    <citation type="submission" date="2018-10" db="EMBL/GenBank/DDBJ databases">
        <title>Oceanobacillus sp. YLB-02 draft genome.</title>
        <authorList>
            <person name="Yu L."/>
        </authorList>
    </citation>
    <scope>NUCLEOTIDE SEQUENCE [LARGE SCALE GENOMIC DNA]</scope>
    <source>
        <strain evidence="14 15">YLB-02</strain>
    </source>
</reference>
<feature type="binding site" evidence="12">
    <location>
        <position position="235"/>
    </location>
    <ligand>
        <name>substrate</name>
    </ligand>
</feature>
<evidence type="ECO:0000256" key="12">
    <source>
        <dbReference type="HAMAP-Rule" id="MF_01987"/>
    </source>
</evidence>
<dbReference type="HAMAP" id="MF_01987">
    <property type="entry name" value="Ribokinase"/>
    <property type="match status" value="1"/>
</dbReference>
<feature type="binding site" evidence="12">
    <location>
        <position position="185"/>
    </location>
    <ligand>
        <name>ATP</name>
        <dbReference type="ChEBI" id="CHEBI:30616"/>
    </ligand>
</feature>
<sequence length="287" mass="31080">MPTPRITIVGSINMDLVTTVTKFPKQGETVLGKEFHTSPGGKGANQAVAAARLGADVSIIGKVGHDAFGKELYLHLKKEGIQMDGVAREESVSTGIANIILYDGDNRIMVVPGANHAVTPDYVEQCKDKLLGSDMVLMQLEIPLETIKWCADFCYEHGIPYIINPAPAAEIPEAVWTKSLYITPNEEEAAQLFGINEDKYKSKLIKTLGSKGAQYKDKIIPGYQSKVVDTTGAGDTFNGALAFYVASGLEVENAIRRANIAASIAIERMGAQEGMPTYDEVKERLES</sequence>
<evidence type="ECO:0000256" key="6">
    <source>
        <dbReference type="ARBA" id="ARBA00022741"/>
    </source>
</evidence>
<evidence type="ECO:0000256" key="10">
    <source>
        <dbReference type="ARBA" id="ARBA00022958"/>
    </source>
</evidence>
<keyword evidence="10 12" id="KW-0630">Potassium</keyword>
<dbReference type="GO" id="GO:0046872">
    <property type="term" value="F:metal ion binding"/>
    <property type="evidence" value="ECO:0007669"/>
    <property type="project" value="UniProtKB-KW"/>
</dbReference>
<evidence type="ECO:0000256" key="7">
    <source>
        <dbReference type="ARBA" id="ARBA00022777"/>
    </source>
</evidence>
<dbReference type="InterPro" id="IPR011611">
    <property type="entry name" value="PfkB_dom"/>
</dbReference>
<dbReference type="PRINTS" id="PR00990">
    <property type="entry name" value="RIBOKINASE"/>
</dbReference>
<feature type="binding site" evidence="12">
    <location>
        <position position="231"/>
    </location>
    <ligand>
        <name>K(+)</name>
        <dbReference type="ChEBI" id="CHEBI:29103"/>
    </ligand>
</feature>
<keyword evidence="6 12" id="KW-0547">Nucleotide-binding</keyword>
<dbReference type="Proteomes" id="UP000270219">
    <property type="component" value="Unassembled WGS sequence"/>
</dbReference>
<evidence type="ECO:0000256" key="3">
    <source>
        <dbReference type="ARBA" id="ARBA00016943"/>
    </source>
</evidence>
<dbReference type="AlphaFoldDB" id="A0A498DRA0"/>
<evidence type="ECO:0000256" key="4">
    <source>
        <dbReference type="ARBA" id="ARBA00022679"/>
    </source>
</evidence>
<dbReference type="RefSeq" id="WP_121522240.1">
    <property type="nucleotide sequence ID" value="NZ_RCHR01000002.1"/>
</dbReference>
<dbReference type="EC" id="2.7.1.15" evidence="2 12"/>
<keyword evidence="15" id="KW-1185">Reference proteome</keyword>
<feature type="domain" description="Carbohydrate kinase PfkB" evidence="13">
    <location>
        <begin position="5"/>
        <end position="277"/>
    </location>
</feature>
<feature type="active site" description="Proton acceptor" evidence="12">
    <location>
        <position position="235"/>
    </location>
</feature>
<dbReference type="GO" id="GO:0019303">
    <property type="term" value="P:D-ribose catabolic process"/>
    <property type="evidence" value="ECO:0007669"/>
    <property type="project" value="UniProtKB-UniRule"/>
</dbReference>
<dbReference type="InterPro" id="IPR029056">
    <property type="entry name" value="Ribokinase-like"/>
</dbReference>
<dbReference type="InterPro" id="IPR002139">
    <property type="entry name" value="Ribo/fructo_kinase"/>
</dbReference>
<protein>
    <recommendedName>
        <fullName evidence="3 12">Ribokinase</fullName>
        <shortName evidence="12">RK</shortName>
        <ecNumber evidence="2 12">2.7.1.15</ecNumber>
    </recommendedName>
</protein>
<dbReference type="PROSITE" id="PS00584">
    <property type="entry name" value="PFKB_KINASES_2"/>
    <property type="match status" value="1"/>
</dbReference>
<evidence type="ECO:0000313" key="15">
    <source>
        <dbReference type="Proteomes" id="UP000270219"/>
    </source>
</evidence>
<dbReference type="InterPro" id="IPR002173">
    <property type="entry name" value="Carboh/pur_kinase_PfkB_CS"/>
</dbReference>
<comment type="activity regulation">
    <text evidence="12">Activated by a monovalent cation that binds near, but not in, the active site. The most likely occupant of the site in vivo is potassium. Ion binding induces a conformational change that may alter substrate affinity.</text>
</comment>
<feature type="binding site" evidence="12">
    <location>
        <position position="270"/>
    </location>
    <ligand>
        <name>K(+)</name>
        <dbReference type="ChEBI" id="CHEBI:29103"/>
    </ligand>
</feature>
<dbReference type="GO" id="GO:0005524">
    <property type="term" value="F:ATP binding"/>
    <property type="evidence" value="ECO:0007669"/>
    <property type="project" value="UniProtKB-UniRule"/>
</dbReference>
<proteinExistence type="inferred from homology"/>
<dbReference type="GO" id="GO:0005829">
    <property type="term" value="C:cytosol"/>
    <property type="evidence" value="ECO:0007669"/>
    <property type="project" value="TreeGrafter"/>
</dbReference>
<feature type="binding site" evidence="12">
    <location>
        <begin position="41"/>
        <end position="45"/>
    </location>
    <ligand>
        <name>substrate</name>
    </ligand>
</feature>
<evidence type="ECO:0000313" key="14">
    <source>
        <dbReference type="EMBL" id="RLL46989.1"/>
    </source>
</evidence>
<dbReference type="CDD" id="cd01174">
    <property type="entry name" value="ribokinase"/>
    <property type="match status" value="1"/>
</dbReference>
<feature type="binding site" evidence="12">
    <location>
        <position position="259"/>
    </location>
    <ligand>
        <name>ATP</name>
        <dbReference type="ChEBI" id="CHEBI:30616"/>
    </ligand>
</feature>
<keyword evidence="4 12" id="KW-0808">Transferase</keyword>
<dbReference type="PANTHER" id="PTHR10584">
    <property type="entry name" value="SUGAR KINASE"/>
    <property type="match status" value="1"/>
</dbReference>
<feature type="binding site" evidence="12">
    <location>
        <position position="268"/>
    </location>
    <ligand>
        <name>K(+)</name>
        <dbReference type="ChEBI" id="CHEBI:29103"/>
    </ligand>
</feature>
<comment type="caution">
    <text evidence="14">The sequence shown here is derived from an EMBL/GenBank/DDBJ whole genome shotgun (WGS) entry which is preliminary data.</text>
</comment>
<evidence type="ECO:0000256" key="2">
    <source>
        <dbReference type="ARBA" id="ARBA00012035"/>
    </source>
</evidence>
<dbReference type="Gene3D" id="3.40.1190.20">
    <property type="match status" value="1"/>
</dbReference>
<dbReference type="InterPro" id="IPR011877">
    <property type="entry name" value="Ribokinase"/>
</dbReference>
<keyword evidence="8 12" id="KW-0067">ATP-binding</keyword>
<keyword evidence="7 12" id="KW-0418">Kinase</keyword>
<comment type="catalytic activity">
    <reaction evidence="12">
        <text>D-ribose + ATP = D-ribose 5-phosphate + ADP + H(+)</text>
        <dbReference type="Rhea" id="RHEA:13697"/>
        <dbReference type="ChEBI" id="CHEBI:15378"/>
        <dbReference type="ChEBI" id="CHEBI:30616"/>
        <dbReference type="ChEBI" id="CHEBI:47013"/>
        <dbReference type="ChEBI" id="CHEBI:78346"/>
        <dbReference type="ChEBI" id="CHEBI:456216"/>
        <dbReference type="EC" id="2.7.1.15"/>
    </reaction>
</comment>
<feature type="binding site" evidence="12">
    <location>
        <begin position="234"/>
        <end position="235"/>
    </location>
    <ligand>
        <name>ATP</name>
        <dbReference type="ChEBI" id="CHEBI:30616"/>
    </ligand>
</feature>
<comment type="cofactor">
    <cofactor evidence="12">
        <name>Mg(2+)</name>
        <dbReference type="ChEBI" id="CHEBI:18420"/>
    </cofactor>
    <text evidence="12">Requires a divalent cation, most likely magnesium in vivo, as an electrophilic catalyst to aid phosphoryl group transfer. It is the chelate of the metal and the nucleotide that is the actual substrate.</text>
</comment>
<keyword evidence="9 12" id="KW-0460">Magnesium</keyword>
<feature type="binding site" evidence="12">
    <location>
        <position position="141"/>
    </location>
    <ligand>
        <name>substrate</name>
    </ligand>
</feature>
<evidence type="ECO:0000256" key="8">
    <source>
        <dbReference type="ARBA" id="ARBA00022840"/>
    </source>
</evidence>
<comment type="function">
    <text evidence="12">Catalyzes the phosphorylation of ribose at O-5 in a reaction requiring ATP and magnesium. The resulting D-ribose-5-phosphate can then be used either for sythesis of nucleotides, histidine, and tryptophan, or as a component of the pentose phosphate pathway.</text>
</comment>
<gene>
    <name evidence="12 14" type="primary">rbsK</name>
    <name evidence="14" type="ORF">D8M04_07285</name>
</gene>
<evidence type="ECO:0000259" key="13">
    <source>
        <dbReference type="Pfam" id="PF00294"/>
    </source>
</evidence>